<keyword evidence="3" id="KW-1185">Reference proteome</keyword>
<feature type="compositionally biased region" description="Polar residues" evidence="1">
    <location>
        <begin position="10"/>
        <end position="23"/>
    </location>
</feature>
<dbReference type="Proteomes" id="UP000756346">
    <property type="component" value="Unassembled WGS sequence"/>
</dbReference>
<evidence type="ECO:0000313" key="3">
    <source>
        <dbReference type="Proteomes" id="UP000756346"/>
    </source>
</evidence>
<feature type="region of interest" description="Disordered" evidence="1">
    <location>
        <begin position="1"/>
        <end position="23"/>
    </location>
</feature>
<sequence length="179" mass="19563">MLDGSRMPTPRSQPKSSNSPWARTCKTSLRTPCSQLTTRIGYYLHDNKLVASHRRHSLVTPTLRRKLCPMTLRLLLATDLMTATSLTAATSLPTSSLSSASMIATGLLALSLASSILISTSLPSMIVITVRTGRTNLLVPIRVRIINWSSIVLAQRRTSPYSHLVHLFSASCSRMKAST</sequence>
<accession>A0A9P9BH74</accession>
<name>A0A9P9BH74_9PEZI</name>
<dbReference type="AlphaFoldDB" id="A0A9P9BH74"/>
<evidence type="ECO:0000256" key="1">
    <source>
        <dbReference type="SAM" id="MobiDB-lite"/>
    </source>
</evidence>
<evidence type="ECO:0000313" key="2">
    <source>
        <dbReference type="EMBL" id="KAH7009407.1"/>
    </source>
</evidence>
<reference evidence="2" key="1">
    <citation type="journal article" date="2021" name="Nat. Commun.">
        <title>Genetic determinants of endophytism in the Arabidopsis root mycobiome.</title>
        <authorList>
            <person name="Mesny F."/>
            <person name="Miyauchi S."/>
            <person name="Thiergart T."/>
            <person name="Pickel B."/>
            <person name="Atanasova L."/>
            <person name="Karlsson M."/>
            <person name="Huettel B."/>
            <person name="Barry K.W."/>
            <person name="Haridas S."/>
            <person name="Chen C."/>
            <person name="Bauer D."/>
            <person name="Andreopoulos W."/>
            <person name="Pangilinan J."/>
            <person name="LaButti K."/>
            <person name="Riley R."/>
            <person name="Lipzen A."/>
            <person name="Clum A."/>
            <person name="Drula E."/>
            <person name="Henrissat B."/>
            <person name="Kohler A."/>
            <person name="Grigoriev I.V."/>
            <person name="Martin F.M."/>
            <person name="Hacquard S."/>
        </authorList>
    </citation>
    <scope>NUCLEOTIDE SEQUENCE</scope>
    <source>
        <strain evidence="2">MPI-CAGE-CH-0230</strain>
    </source>
</reference>
<comment type="caution">
    <text evidence="2">The sequence shown here is derived from an EMBL/GenBank/DDBJ whole genome shotgun (WGS) entry which is preliminary data.</text>
</comment>
<protein>
    <submittedName>
        <fullName evidence="2">Uncharacterized protein</fullName>
    </submittedName>
</protein>
<dbReference type="RefSeq" id="XP_046004035.1">
    <property type="nucleotide sequence ID" value="XM_046156073.1"/>
</dbReference>
<dbReference type="EMBL" id="JAGTJQ010000018">
    <property type="protein sequence ID" value="KAH7009407.1"/>
    <property type="molecule type" value="Genomic_DNA"/>
</dbReference>
<dbReference type="GeneID" id="70185619"/>
<proteinExistence type="predicted"/>
<gene>
    <name evidence="2" type="ORF">B0I36DRAFT_342287</name>
</gene>
<organism evidence="2 3">
    <name type="scientific">Microdochium trichocladiopsis</name>
    <dbReference type="NCBI Taxonomy" id="1682393"/>
    <lineage>
        <taxon>Eukaryota</taxon>
        <taxon>Fungi</taxon>
        <taxon>Dikarya</taxon>
        <taxon>Ascomycota</taxon>
        <taxon>Pezizomycotina</taxon>
        <taxon>Sordariomycetes</taxon>
        <taxon>Xylariomycetidae</taxon>
        <taxon>Xylariales</taxon>
        <taxon>Microdochiaceae</taxon>
        <taxon>Microdochium</taxon>
    </lineage>
</organism>